<evidence type="ECO:0000313" key="2">
    <source>
        <dbReference type="Proteomes" id="UP001341840"/>
    </source>
</evidence>
<reference evidence="1 2" key="1">
    <citation type="journal article" date="2023" name="Plants (Basel)">
        <title>Bridging the Gap: Combining Genomics and Transcriptomics Approaches to Understand Stylosanthes scabra, an Orphan Legume from the Brazilian Caatinga.</title>
        <authorList>
            <person name="Ferreira-Neto J.R.C."/>
            <person name="da Silva M.D."/>
            <person name="Binneck E."/>
            <person name="de Melo N.F."/>
            <person name="da Silva R.H."/>
            <person name="de Melo A.L.T.M."/>
            <person name="Pandolfi V."/>
            <person name="Bustamante F.O."/>
            <person name="Brasileiro-Vidal A.C."/>
            <person name="Benko-Iseppon A.M."/>
        </authorList>
    </citation>
    <scope>NUCLEOTIDE SEQUENCE [LARGE SCALE GENOMIC DNA]</scope>
    <source>
        <tissue evidence="1">Leaves</tissue>
    </source>
</reference>
<proteinExistence type="predicted"/>
<protein>
    <submittedName>
        <fullName evidence="1">Uncharacterized protein</fullName>
    </submittedName>
</protein>
<name>A0ABU6XQJ0_9FABA</name>
<evidence type="ECO:0000313" key="1">
    <source>
        <dbReference type="EMBL" id="MED6199464.1"/>
    </source>
</evidence>
<gene>
    <name evidence="1" type="ORF">PIB30_076157</name>
</gene>
<organism evidence="1 2">
    <name type="scientific">Stylosanthes scabra</name>
    <dbReference type="NCBI Taxonomy" id="79078"/>
    <lineage>
        <taxon>Eukaryota</taxon>
        <taxon>Viridiplantae</taxon>
        <taxon>Streptophyta</taxon>
        <taxon>Embryophyta</taxon>
        <taxon>Tracheophyta</taxon>
        <taxon>Spermatophyta</taxon>
        <taxon>Magnoliopsida</taxon>
        <taxon>eudicotyledons</taxon>
        <taxon>Gunneridae</taxon>
        <taxon>Pentapetalae</taxon>
        <taxon>rosids</taxon>
        <taxon>fabids</taxon>
        <taxon>Fabales</taxon>
        <taxon>Fabaceae</taxon>
        <taxon>Papilionoideae</taxon>
        <taxon>50 kb inversion clade</taxon>
        <taxon>dalbergioids sensu lato</taxon>
        <taxon>Dalbergieae</taxon>
        <taxon>Pterocarpus clade</taxon>
        <taxon>Stylosanthes</taxon>
    </lineage>
</organism>
<sequence>MREEGVQISCVWTPWFRSCHAHDVMSETTTNQDRIRLPLLFSSIPGGLPDWPHFVQCMLQIIEEEEWNSDTLCSQDMLNLFLSACVILPLI</sequence>
<comment type="caution">
    <text evidence="1">The sequence shown here is derived from an EMBL/GenBank/DDBJ whole genome shotgun (WGS) entry which is preliminary data.</text>
</comment>
<keyword evidence="2" id="KW-1185">Reference proteome</keyword>
<accession>A0ABU6XQJ0</accession>
<dbReference type="Proteomes" id="UP001341840">
    <property type="component" value="Unassembled WGS sequence"/>
</dbReference>
<dbReference type="EMBL" id="JASCZI010212439">
    <property type="protein sequence ID" value="MED6199464.1"/>
    <property type="molecule type" value="Genomic_DNA"/>
</dbReference>